<dbReference type="Proteomes" id="UP000823561">
    <property type="component" value="Chromosome 11"/>
</dbReference>
<accession>A0AAV6GE39</accession>
<sequence length="83" mass="9398">MSLCLLKQRYSTEASVQHCHLRDSPPGGLPEQVGGHHQQQFCPHQRGCPCVRPTEETHPDVNIPPAFRERRLTLLNKMTSCPI</sequence>
<organism evidence="2 3">
    <name type="scientific">Alosa alosa</name>
    <name type="common">allis shad</name>
    <dbReference type="NCBI Taxonomy" id="278164"/>
    <lineage>
        <taxon>Eukaryota</taxon>
        <taxon>Metazoa</taxon>
        <taxon>Chordata</taxon>
        <taxon>Craniata</taxon>
        <taxon>Vertebrata</taxon>
        <taxon>Euteleostomi</taxon>
        <taxon>Actinopterygii</taxon>
        <taxon>Neopterygii</taxon>
        <taxon>Teleostei</taxon>
        <taxon>Clupei</taxon>
        <taxon>Clupeiformes</taxon>
        <taxon>Clupeoidei</taxon>
        <taxon>Clupeidae</taxon>
        <taxon>Alosa</taxon>
    </lineage>
</organism>
<dbReference type="EMBL" id="JADWDJ010000011">
    <property type="protein sequence ID" value="KAG5273408.1"/>
    <property type="molecule type" value="Genomic_DNA"/>
</dbReference>
<gene>
    <name evidence="2" type="ORF">AALO_G00151010</name>
</gene>
<evidence type="ECO:0000256" key="1">
    <source>
        <dbReference type="SAM" id="MobiDB-lite"/>
    </source>
</evidence>
<name>A0AAV6GE39_9TELE</name>
<keyword evidence="3" id="KW-1185">Reference proteome</keyword>
<protein>
    <submittedName>
        <fullName evidence="2">Uncharacterized protein</fullName>
    </submittedName>
</protein>
<feature type="region of interest" description="Disordered" evidence="1">
    <location>
        <begin position="17"/>
        <end position="36"/>
    </location>
</feature>
<evidence type="ECO:0000313" key="2">
    <source>
        <dbReference type="EMBL" id="KAG5273408.1"/>
    </source>
</evidence>
<dbReference type="AlphaFoldDB" id="A0AAV6GE39"/>
<proteinExistence type="predicted"/>
<comment type="caution">
    <text evidence="2">The sequence shown here is derived from an EMBL/GenBank/DDBJ whole genome shotgun (WGS) entry which is preliminary data.</text>
</comment>
<evidence type="ECO:0000313" key="3">
    <source>
        <dbReference type="Proteomes" id="UP000823561"/>
    </source>
</evidence>
<reference evidence="2" key="1">
    <citation type="submission" date="2020-10" db="EMBL/GenBank/DDBJ databases">
        <title>Chromosome-scale genome assembly of the Allis shad, Alosa alosa.</title>
        <authorList>
            <person name="Margot Z."/>
            <person name="Christophe K."/>
            <person name="Cabau C."/>
            <person name="Louis A."/>
            <person name="Berthelot C."/>
            <person name="Parey E."/>
            <person name="Roest Crollius H."/>
            <person name="Montfort J."/>
            <person name="Robinson-Rechavi M."/>
            <person name="Bucao C."/>
            <person name="Bouchez O."/>
            <person name="Gislard M."/>
            <person name="Lluch J."/>
            <person name="Milhes M."/>
            <person name="Lampietro C."/>
            <person name="Lopez Roques C."/>
            <person name="Donnadieu C."/>
            <person name="Braasch I."/>
            <person name="Desvignes T."/>
            <person name="Postlethwait J."/>
            <person name="Bobe J."/>
            <person name="Guiguen Y."/>
        </authorList>
    </citation>
    <scope>NUCLEOTIDE SEQUENCE</scope>
    <source>
        <strain evidence="2">M-15738</strain>
        <tissue evidence="2">Blood</tissue>
    </source>
</reference>